<dbReference type="EMBL" id="JARAKF010000002">
    <property type="protein sequence ID" value="MDU9000846.1"/>
    <property type="molecule type" value="Genomic_DNA"/>
</dbReference>
<accession>A0ABU3V3T8</accession>
<dbReference type="Proteomes" id="UP001257627">
    <property type="component" value="Unassembled WGS sequence"/>
</dbReference>
<dbReference type="RefSeq" id="WP_205521635.1">
    <property type="nucleotide sequence ID" value="NZ_CP107955.1"/>
</dbReference>
<evidence type="ECO:0000313" key="1">
    <source>
        <dbReference type="EMBL" id="MDU9000846.1"/>
    </source>
</evidence>
<keyword evidence="2" id="KW-1185">Reference proteome</keyword>
<proteinExistence type="predicted"/>
<comment type="caution">
    <text evidence="1">The sequence shown here is derived from an EMBL/GenBank/DDBJ whole genome shotgun (WGS) entry which is preliminary data.</text>
</comment>
<name>A0ABU3V3T8_9ACTN</name>
<sequence>MLATTPLSDEEQAAVNNGQAALNRLQERLARVPTPSGPTPRQLLPIVEVRRDADDHL</sequence>
<gene>
    <name evidence="1" type="ORF">PU648_52900</name>
</gene>
<reference evidence="1 2" key="1">
    <citation type="submission" date="2023-02" db="EMBL/GenBank/DDBJ databases">
        <authorList>
            <person name="Maleckis M."/>
        </authorList>
    </citation>
    <scope>NUCLEOTIDE SEQUENCE [LARGE SCALE GENOMIC DNA]</scope>
    <source>
        <strain evidence="1 2">P8-A2</strain>
    </source>
</reference>
<evidence type="ECO:0000313" key="2">
    <source>
        <dbReference type="Proteomes" id="UP001257627"/>
    </source>
</evidence>
<protein>
    <submittedName>
        <fullName evidence="1">Uncharacterized protein</fullName>
    </submittedName>
</protein>
<organism evidence="1 2">
    <name type="scientific">Streptomyces mirabilis</name>
    <dbReference type="NCBI Taxonomy" id="68239"/>
    <lineage>
        <taxon>Bacteria</taxon>
        <taxon>Bacillati</taxon>
        <taxon>Actinomycetota</taxon>
        <taxon>Actinomycetes</taxon>
        <taxon>Kitasatosporales</taxon>
        <taxon>Streptomycetaceae</taxon>
        <taxon>Streptomyces</taxon>
    </lineage>
</organism>